<evidence type="ECO:0000259" key="1">
    <source>
        <dbReference type="Pfam" id="PF23571"/>
    </source>
</evidence>
<dbReference type="Pfam" id="PF23572">
    <property type="entry name" value="GH3_C"/>
    <property type="match status" value="1"/>
</dbReference>
<protein>
    <submittedName>
        <fullName evidence="3">GH3 auxin-responsive promoter family protein</fullName>
    </submittedName>
</protein>
<dbReference type="InterPro" id="IPR055377">
    <property type="entry name" value="GH3_M"/>
</dbReference>
<evidence type="ECO:0000259" key="2">
    <source>
        <dbReference type="Pfam" id="PF23572"/>
    </source>
</evidence>
<evidence type="ECO:0000313" key="3">
    <source>
        <dbReference type="EMBL" id="TMV04280.1"/>
    </source>
</evidence>
<feature type="domain" description="GH3 middle" evidence="1">
    <location>
        <begin position="323"/>
        <end position="390"/>
    </location>
</feature>
<proteinExistence type="predicted"/>
<accession>A0ABY2WU14</accession>
<dbReference type="PANTHER" id="PTHR31901">
    <property type="entry name" value="GH3 DOMAIN-CONTAINING PROTEIN"/>
    <property type="match status" value="1"/>
</dbReference>
<name>A0ABY2WU14_9RHOB</name>
<organism evidence="3 4">
    <name type="scientific">Ruegeria sediminis</name>
    <dbReference type="NCBI Taxonomy" id="2583820"/>
    <lineage>
        <taxon>Bacteria</taxon>
        <taxon>Pseudomonadati</taxon>
        <taxon>Pseudomonadota</taxon>
        <taxon>Alphaproteobacteria</taxon>
        <taxon>Rhodobacterales</taxon>
        <taxon>Roseobacteraceae</taxon>
        <taxon>Ruegeria</taxon>
    </lineage>
</organism>
<feature type="domain" description="GH3 C-terminal" evidence="2">
    <location>
        <begin position="406"/>
        <end position="517"/>
    </location>
</feature>
<dbReference type="Pfam" id="PF03321">
    <property type="entry name" value="GH3"/>
    <property type="match status" value="1"/>
</dbReference>
<dbReference type="PANTHER" id="PTHR31901:SF9">
    <property type="entry name" value="GH3 DOMAIN-CONTAINING PROTEIN"/>
    <property type="match status" value="1"/>
</dbReference>
<dbReference type="EMBL" id="VCPD01000008">
    <property type="protein sequence ID" value="TMV04280.1"/>
    <property type="molecule type" value="Genomic_DNA"/>
</dbReference>
<dbReference type="Pfam" id="PF23571">
    <property type="entry name" value="GH3_M"/>
    <property type="match status" value="1"/>
</dbReference>
<dbReference type="Proteomes" id="UP001193035">
    <property type="component" value="Unassembled WGS sequence"/>
</dbReference>
<dbReference type="InterPro" id="IPR004993">
    <property type="entry name" value="GH3"/>
</dbReference>
<keyword evidence="4" id="KW-1185">Reference proteome</keyword>
<evidence type="ECO:0000313" key="4">
    <source>
        <dbReference type="Proteomes" id="UP001193035"/>
    </source>
</evidence>
<dbReference type="InterPro" id="IPR055378">
    <property type="entry name" value="GH3_C"/>
</dbReference>
<comment type="caution">
    <text evidence="3">The sequence shown here is derived from an EMBL/GenBank/DDBJ whole genome shotgun (WGS) entry which is preliminary data.</text>
</comment>
<gene>
    <name evidence="3" type="ORF">FGK63_18525</name>
</gene>
<reference evidence="3 4" key="1">
    <citation type="submission" date="2019-05" db="EMBL/GenBank/DDBJ databases">
        <title>Ruegeria sp. nov., isolated from tidal flat.</title>
        <authorList>
            <person name="Kim W."/>
        </authorList>
    </citation>
    <scope>NUCLEOTIDE SEQUENCE [LARGE SCALE GENOMIC DNA]</scope>
    <source>
        <strain evidence="3 4">CAU 1488</strain>
    </source>
</reference>
<sequence>MCQRTNGGLPLKLNSQIGLSAQRSELRDFSGAARLYARFRLARLNGLDPIAVQERLLLRLLHRARFTRFGEHYGFSQIPDVSGFQARVPIRRYSDFLNEWWQKGYPDLTDVTWPGRIPFFAMTSGTTTGRSKFVPYTTDMRRAAARGGMDLLCFHLMNRLSSRLFGGLALALTGPSELEPRLEGVNAGAVSAIALGALPVAFRNRLLPPPEVANLPDWQEKIERLVDLSVDRDVRILGGSPNWLLIFLEALARRFPDRSARLSSWFPNLELIMHGGVNFEPYRDRFRKLLVGSHAETREMYSASEGVFAIADRGDNEGMRLHLDGGVFFEFVPVDTLPSETPVRHWVANAETGQDYALVVSTSAGLWAYLVGDVVRLVDRQPPRLIVVGRVENGLSVFGEHLIEAEIAQAIAKATASFGLSVLDYCVGAITAETGGHHLYLLETIERPSAEVRTKISERIDAHLCALNEDYSELRRRNLALDAPEVRFAQPGGFVRWMELRRKLGGQNKVPRIITDEPLFKDILATVPVADDGEAGP</sequence>